<sequence>MRRPAAIARLRVPALVLAVGAVAAVRRTWVLRCIPAPGPLRECHPADAMEQMSGVDDPFADHMDDLAFLPDPSFQTHHCGGHDRAPLRFEAIGPHDAVGDTHMPEPVNVADRQVWRRHGMFLQSGENDRLPV</sequence>
<accession>A0ABU2ZKG0</accession>
<gene>
    <name evidence="1" type="ORF">RM533_13045</name>
</gene>
<protein>
    <recommendedName>
        <fullName evidence="3">Secreted protein</fullName>
    </recommendedName>
</protein>
<name>A0ABU2ZKG0_9SPHN</name>
<keyword evidence="2" id="KW-1185">Reference proteome</keyword>
<evidence type="ECO:0008006" key="3">
    <source>
        <dbReference type="Google" id="ProtNLM"/>
    </source>
</evidence>
<proteinExistence type="predicted"/>
<reference evidence="1 2" key="1">
    <citation type="submission" date="2023-09" db="EMBL/GenBank/DDBJ databases">
        <authorList>
            <person name="Rey-Velasco X."/>
        </authorList>
    </citation>
    <scope>NUCLEOTIDE SEQUENCE [LARGE SCALE GENOMIC DNA]</scope>
    <source>
        <strain evidence="1 2">F390</strain>
    </source>
</reference>
<comment type="caution">
    <text evidence="1">The sequence shown here is derived from an EMBL/GenBank/DDBJ whole genome shotgun (WGS) entry which is preliminary data.</text>
</comment>
<dbReference type="Proteomes" id="UP001259803">
    <property type="component" value="Unassembled WGS sequence"/>
</dbReference>
<evidence type="ECO:0000313" key="2">
    <source>
        <dbReference type="Proteomes" id="UP001259803"/>
    </source>
</evidence>
<organism evidence="1 2">
    <name type="scientific">Croceicoccus esteveae</name>
    <dbReference type="NCBI Taxonomy" id="3075597"/>
    <lineage>
        <taxon>Bacteria</taxon>
        <taxon>Pseudomonadati</taxon>
        <taxon>Pseudomonadota</taxon>
        <taxon>Alphaproteobacteria</taxon>
        <taxon>Sphingomonadales</taxon>
        <taxon>Erythrobacteraceae</taxon>
        <taxon>Croceicoccus</taxon>
    </lineage>
</organism>
<evidence type="ECO:0000313" key="1">
    <source>
        <dbReference type="EMBL" id="MDT0577092.1"/>
    </source>
</evidence>
<dbReference type="RefSeq" id="WP_311341667.1">
    <property type="nucleotide sequence ID" value="NZ_JAVRHS010000017.1"/>
</dbReference>
<dbReference type="EMBL" id="JAVRHS010000017">
    <property type="protein sequence ID" value="MDT0577092.1"/>
    <property type="molecule type" value="Genomic_DNA"/>
</dbReference>